<reference evidence="12 13" key="1">
    <citation type="journal article" date="2012" name="Eukaryot. Cell">
        <title>Genome sequence of the Trichosporon asahii environmental strain CBS 8904.</title>
        <authorList>
            <person name="Yang R.Y."/>
            <person name="Li H.T."/>
            <person name="Zhu H."/>
            <person name="Zhou G.P."/>
            <person name="Wang M."/>
            <person name="Wang L."/>
        </authorList>
    </citation>
    <scope>NUCLEOTIDE SEQUENCE [LARGE SCALE GENOMIC DNA]</scope>
    <source>
        <strain evidence="12 13">CBS 8904</strain>
    </source>
</reference>
<dbReference type="GO" id="GO:0005730">
    <property type="term" value="C:nucleolus"/>
    <property type="evidence" value="ECO:0007669"/>
    <property type="project" value="UniProtKB-SubCell"/>
</dbReference>
<proteinExistence type="inferred from homology"/>
<dbReference type="GO" id="GO:0003723">
    <property type="term" value="F:RNA binding"/>
    <property type="evidence" value="ECO:0007669"/>
    <property type="project" value="UniProtKB-KW"/>
</dbReference>
<accession>K1VBW3</accession>
<dbReference type="GO" id="GO:0071034">
    <property type="term" value="P:CUT catabolic process"/>
    <property type="evidence" value="ECO:0007669"/>
    <property type="project" value="TreeGrafter"/>
</dbReference>
<dbReference type="AlphaFoldDB" id="K1VBW3"/>
<keyword evidence="7" id="KW-0694">RNA-binding</keyword>
<dbReference type="SUPFAM" id="SSF54791">
    <property type="entry name" value="Eukaryotic type KH-domain (KH-domain type I)"/>
    <property type="match status" value="1"/>
</dbReference>
<dbReference type="InterPro" id="IPR004088">
    <property type="entry name" value="KH_dom_type_1"/>
</dbReference>
<dbReference type="EMBL" id="AMBO01000391">
    <property type="protein sequence ID" value="EKC98295.1"/>
    <property type="molecule type" value="Genomic_DNA"/>
</dbReference>
<dbReference type="GO" id="GO:0071035">
    <property type="term" value="P:nuclear polyadenylation-dependent rRNA catabolic process"/>
    <property type="evidence" value="ECO:0007669"/>
    <property type="project" value="TreeGrafter"/>
</dbReference>
<evidence type="ECO:0000313" key="13">
    <source>
        <dbReference type="Proteomes" id="UP000006757"/>
    </source>
</evidence>
<dbReference type="Gene3D" id="2.40.50.140">
    <property type="entry name" value="Nucleic acid-binding proteins"/>
    <property type="match status" value="1"/>
</dbReference>
<dbReference type="InterPro" id="IPR026699">
    <property type="entry name" value="Exosome_RNA_bind1/RRP40/RRP4"/>
</dbReference>
<evidence type="ECO:0000256" key="6">
    <source>
        <dbReference type="ARBA" id="ARBA00022835"/>
    </source>
</evidence>
<dbReference type="GO" id="GO:0000177">
    <property type="term" value="C:cytoplasmic exosome (RNase complex)"/>
    <property type="evidence" value="ECO:0007669"/>
    <property type="project" value="TreeGrafter"/>
</dbReference>
<keyword evidence="13" id="KW-1185">Reference proteome</keyword>
<dbReference type="InterPro" id="IPR012340">
    <property type="entry name" value="NA-bd_OB-fold"/>
</dbReference>
<dbReference type="STRING" id="1220162.K1VBW3"/>
<dbReference type="GO" id="GO:0000176">
    <property type="term" value="C:nuclear exosome (RNase complex)"/>
    <property type="evidence" value="ECO:0007669"/>
    <property type="project" value="TreeGrafter"/>
</dbReference>
<dbReference type="Pfam" id="PF18311">
    <property type="entry name" value="Rrp40_N"/>
    <property type="match status" value="1"/>
</dbReference>
<name>K1VBW3_TRIAC</name>
<dbReference type="OMA" id="SYMAFPN"/>
<dbReference type="GO" id="GO:0034475">
    <property type="term" value="P:U4 snRNA 3'-end processing"/>
    <property type="evidence" value="ECO:0007669"/>
    <property type="project" value="TreeGrafter"/>
</dbReference>
<comment type="caution">
    <text evidence="12">The sequence shown here is derived from an EMBL/GenBank/DDBJ whole genome shotgun (WGS) entry which is preliminary data.</text>
</comment>
<dbReference type="PANTHER" id="PTHR21321:SF1">
    <property type="entry name" value="EXOSOME COMPLEX COMPONENT RRP40"/>
    <property type="match status" value="1"/>
</dbReference>
<dbReference type="CDD" id="cd05790">
    <property type="entry name" value="S1_Rrp40"/>
    <property type="match status" value="1"/>
</dbReference>
<gene>
    <name evidence="12" type="ORF">A1Q2_07309</name>
</gene>
<evidence type="ECO:0000256" key="9">
    <source>
        <dbReference type="ARBA" id="ARBA00030615"/>
    </source>
</evidence>
<dbReference type="FunCoup" id="K1VBW3">
    <property type="interactions" value="333"/>
</dbReference>
<dbReference type="InParanoid" id="K1VBW3"/>
<keyword evidence="5" id="KW-0698">rRNA processing</keyword>
<dbReference type="InterPro" id="IPR049469">
    <property type="entry name" value="RRP40_KH-I"/>
</dbReference>
<dbReference type="InterPro" id="IPR036612">
    <property type="entry name" value="KH_dom_type_1_sf"/>
</dbReference>
<dbReference type="CDD" id="cd22526">
    <property type="entry name" value="KH-I_Rrp40"/>
    <property type="match status" value="1"/>
</dbReference>
<feature type="domain" description="Exosome complex exonuclease Rrp40 N-terminal" evidence="11">
    <location>
        <begin position="19"/>
        <end position="71"/>
    </location>
</feature>
<evidence type="ECO:0000256" key="8">
    <source>
        <dbReference type="ARBA" id="ARBA00023242"/>
    </source>
</evidence>
<dbReference type="PANTHER" id="PTHR21321">
    <property type="entry name" value="PNAS-3 RELATED"/>
    <property type="match status" value="1"/>
</dbReference>
<dbReference type="InterPro" id="IPR041054">
    <property type="entry name" value="Rrp40_N_euk"/>
</dbReference>
<dbReference type="Pfam" id="PF21262">
    <property type="entry name" value="RRP40_S1"/>
    <property type="match status" value="1"/>
</dbReference>
<feature type="domain" description="K Homology" evidence="10">
    <location>
        <begin position="160"/>
        <end position="204"/>
    </location>
</feature>
<dbReference type="Proteomes" id="UP000006757">
    <property type="component" value="Unassembled WGS sequence"/>
</dbReference>
<evidence type="ECO:0000256" key="1">
    <source>
        <dbReference type="ARBA" id="ARBA00004496"/>
    </source>
</evidence>
<dbReference type="OrthoDB" id="340500at2759"/>
<comment type="subcellular location">
    <subcellularLocation>
        <location evidence="1">Cytoplasm</location>
    </subcellularLocation>
    <subcellularLocation>
        <location evidence="2">Nucleus</location>
        <location evidence="2">Nucleolus</location>
    </subcellularLocation>
</comment>
<dbReference type="HOGENOM" id="CLU_069847_0_0_1"/>
<sequence length="238" mass="25448">MTVVFPGTEIRLPETSSAVTFGPGITASTSRAADVAGPSEPVYTATRAGVLSSTKGKDKSESVWISGKSKRYIPAQRDLVLGTIIARHAEGYRVDLGSAHMASLDALAFEGATKRSKPNLKVGTLVYARVTIANRDMEPEIECVDPATGKAEGFGELKGGLMVECSLQLCRHPKHPLLPALAAHIPFETAIGLNGRVWFKTEQVGQTIALRRVIEAVDAGEIEMDKSSIDKAVKQFMA</sequence>
<protein>
    <recommendedName>
        <fullName evidence="9">Ribosomal RNA-processing protein 40</fullName>
    </recommendedName>
</protein>
<dbReference type="GO" id="GO:0071038">
    <property type="term" value="P:TRAMP-dependent tRNA surveillance pathway"/>
    <property type="evidence" value="ECO:0007669"/>
    <property type="project" value="TreeGrafter"/>
</dbReference>
<evidence type="ECO:0000256" key="5">
    <source>
        <dbReference type="ARBA" id="ARBA00022552"/>
    </source>
</evidence>
<dbReference type="InterPro" id="IPR037319">
    <property type="entry name" value="Rrp40_S1"/>
</dbReference>
<dbReference type="eggNOG" id="KOG1004">
    <property type="taxonomic scope" value="Eukaryota"/>
</dbReference>
<evidence type="ECO:0000256" key="3">
    <source>
        <dbReference type="ARBA" id="ARBA00007841"/>
    </source>
</evidence>
<evidence type="ECO:0000259" key="10">
    <source>
        <dbReference type="Pfam" id="PF15985"/>
    </source>
</evidence>
<dbReference type="Gene3D" id="3.30.1370.10">
    <property type="entry name" value="K Homology domain, type 1"/>
    <property type="match status" value="1"/>
</dbReference>
<dbReference type="GO" id="GO:0071051">
    <property type="term" value="P:poly(A)-dependent snoRNA 3'-end processing"/>
    <property type="evidence" value="ECO:0007669"/>
    <property type="project" value="TreeGrafter"/>
</dbReference>
<dbReference type="SUPFAM" id="SSF50249">
    <property type="entry name" value="Nucleic acid-binding proteins"/>
    <property type="match status" value="1"/>
</dbReference>
<keyword evidence="6" id="KW-0271">Exosome</keyword>
<keyword evidence="8" id="KW-0539">Nucleus</keyword>
<comment type="similarity">
    <text evidence="3">Belongs to the RRP40 family.</text>
</comment>
<evidence type="ECO:0000259" key="11">
    <source>
        <dbReference type="Pfam" id="PF18311"/>
    </source>
</evidence>
<keyword evidence="4" id="KW-0963">Cytoplasm</keyword>
<dbReference type="Pfam" id="PF15985">
    <property type="entry name" value="KH_6"/>
    <property type="match status" value="1"/>
</dbReference>
<dbReference type="FunFam" id="2.40.50.140:FF:000112">
    <property type="entry name" value="Exosome complex component RRP40"/>
    <property type="match status" value="1"/>
</dbReference>
<dbReference type="GO" id="GO:0000467">
    <property type="term" value="P:exonucleolytic trimming to generate mature 3'-end of 5.8S rRNA from tricistronic rRNA transcript (SSU-rRNA, 5.8S rRNA, LSU-rRNA)"/>
    <property type="evidence" value="ECO:0007669"/>
    <property type="project" value="TreeGrafter"/>
</dbReference>
<evidence type="ECO:0000313" key="12">
    <source>
        <dbReference type="EMBL" id="EKC98295.1"/>
    </source>
</evidence>
<evidence type="ECO:0000256" key="7">
    <source>
        <dbReference type="ARBA" id="ARBA00022884"/>
    </source>
</evidence>
<evidence type="ECO:0000256" key="4">
    <source>
        <dbReference type="ARBA" id="ARBA00022490"/>
    </source>
</evidence>
<evidence type="ECO:0000256" key="2">
    <source>
        <dbReference type="ARBA" id="ARBA00004604"/>
    </source>
</evidence>
<organism evidence="12 13">
    <name type="scientific">Trichosporon asahii var. asahii (strain CBS 8904)</name>
    <name type="common">Yeast</name>
    <dbReference type="NCBI Taxonomy" id="1220162"/>
    <lineage>
        <taxon>Eukaryota</taxon>
        <taxon>Fungi</taxon>
        <taxon>Dikarya</taxon>
        <taxon>Basidiomycota</taxon>
        <taxon>Agaricomycotina</taxon>
        <taxon>Tremellomycetes</taxon>
        <taxon>Trichosporonales</taxon>
        <taxon>Trichosporonaceae</taxon>
        <taxon>Trichosporon</taxon>
    </lineage>
</organism>